<dbReference type="GO" id="GO:0019901">
    <property type="term" value="F:protein kinase binding"/>
    <property type="evidence" value="ECO:0007669"/>
    <property type="project" value="UniProtKB-ARBA"/>
</dbReference>
<dbReference type="GO" id="GO:0061709">
    <property type="term" value="P:reticulophagy"/>
    <property type="evidence" value="ECO:0007669"/>
    <property type="project" value="TreeGrafter"/>
</dbReference>
<dbReference type="InterPro" id="IPR019954">
    <property type="entry name" value="Ubiquitin_CS"/>
</dbReference>
<evidence type="ECO:0000256" key="7">
    <source>
        <dbReference type="ARBA" id="ARBA00023006"/>
    </source>
</evidence>
<dbReference type="SUPFAM" id="SSF54236">
    <property type="entry name" value="Ubiquitin-like"/>
    <property type="match status" value="1"/>
</dbReference>
<keyword evidence="12" id="KW-0539">Nucleus</keyword>
<evidence type="ECO:0000256" key="1">
    <source>
        <dbReference type="ARBA" id="ARBA00004123"/>
    </source>
</evidence>
<dbReference type="GO" id="GO:0000045">
    <property type="term" value="P:autophagosome assembly"/>
    <property type="evidence" value="ECO:0007669"/>
    <property type="project" value="InterPro"/>
</dbReference>
<evidence type="ECO:0000256" key="17">
    <source>
        <dbReference type="SAM" id="MobiDB-lite"/>
    </source>
</evidence>
<dbReference type="PROSITE" id="PS00299">
    <property type="entry name" value="UBIQUITIN_1"/>
    <property type="match status" value="1"/>
</dbReference>
<accession>A0A7T8JXW6</accession>
<keyword evidence="6" id="KW-0597">Phosphoprotein</keyword>
<evidence type="ECO:0000256" key="8">
    <source>
        <dbReference type="ARBA" id="ARBA00023015"/>
    </source>
</evidence>
<dbReference type="Gene3D" id="3.10.20.90">
    <property type="entry name" value="Phosphatidylinositol 3-kinase Catalytic Subunit, Chain A, domain 1"/>
    <property type="match status" value="1"/>
</dbReference>
<protein>
    <recommendedName>
        <fullName evidence="15">RB1-inducible coiled-coil protein 1</fullName>
    </recommendedName>
    <alternativeName>
        <fullName evidence="16">FAK family kinase-interacting protein of 200 kDa</fullName>
    </alternativeName>
</protein>
<dbReference type="GO" id="GO:0034517">
    <property type="term" value="P:ribophagy"/>
    <property type="evidence" value="ECO:0007669"/>
    <property type="project" value="TreeGrafter"/>
</dbReference>
<dbReference type="PANTHER" id="PTHR13222">
    <property type="entry name" value="RB1-INDUCIBLE COILED-COIL"/>
    <property type="match status" value="1"/>
</dbReference>
<evidence type="ECO:0000256" key="2">
    <source>
        <dbReference type="ARBA" id="ARBA00004329"/>
    </source>
</evidence>
<dbReference type="GO" id="GO:0005764">
    <property type="term" value="C:lysosome"/>
    <property type="evidence" value="ECO:0007669"/>
    <property type="project" value="UniProtKB-SubCell"/>
</dbReference>
<evidence type="ECO:0000256" key="9">
    <source>
        <dbReference type="ARBA" id="ARBA00023054"/>
    </source>
</evidence>
<sequence length="209" mass="23009">MLYIFLVDTGNMLQVDMNLAVETVGHLKSVLEAQTGIPVAQQILLISGGESCDEEEKVCKYTAGTDTNPIFLFSMSALEDSPPQQQQSAIQQQQNAMDTSSERLKKKVDSALSLPDASSTVAIRAAIAQEFVESSLSTARSCETLIHDQHLQHQGWSAVIANLEDTASALSKRTEKFTADYKVYLKERHNYKALVEAFDDDIALLDQIP</sequence>
<dbReference type="InterPro" id="IPR029071">
    <property type="entry name" value="Ubiquitin-like_domsf"/>
</dbReference>
<dbReference type="GO" id="GO:0008285">
    <property type="term" value="P:negative regulation of cell population proliferation"/>
    <property type="evidence" value="ECO:0007669"/>
    <property type="project" value="UniProtKB-ARBA"/>
</dbReference>
<evidence type="ECO:0000256" key="4">
    <source>
        <dbReference type="ARBA" id="ARBA00004514"/>
    </source>
</evidence>
<evidence type="ECO:0000256" key="16">
    <source>
        <dbReference type="ARBA" id="ARBA00080154"/>
    </source>
</evidence>
<proteinExistence type="predicted"/>
<dbReference type="GO" id="GO:0060090">
    <property type="term" value="F:molecular adaptor activity"/>
    <property type="evidence" value="ECO:0007669"/>
    <property type="project" value="TreeGrafter"/>
</dbReference>
<name>A0A7T8JXW6_CALRO</name>
<dbReference type="GO" id="GO:0061723">
    <property type="term" value="P:glycophagy"/>
    <property type="evidence" value="ECO:0007669"/>
    <property type="project" value="TreeGrafter"/>
</dbReference>
<keyword evidence="8" id="KW-0805">Transcription regulation</keyword>
<keyword evidence="5" id="KW-0963">Cytoplasm</keyword>
<evidence type="ECO:0000256" key="13">
    <source>
        <dbReference type="ARBA" id="ARBA00023306"/>
    </source>
</evidence>
<dbReference type="GO" id="GO:0031090">
    <property type="term" value="C:organelle membrane"/>
    <property type="evidence" value="ECO:0007669"/>
    <property type="project" value="UniProtKB-ARBA"/>
</dbReference>
<evidence type="ECO:0000256" key="3">
    <source>
        <dbReference type="ARBA" id="ARBA00004371"/>
    </source>
</evidence>
<dbReference type="OrthoDB" id="447953at2759"/>
<evidence type="ECO:0000313" key="19">
    <source>
        <dbReference type="Proteomes" id="UP000595437"/>
    </source>
</evidence>
<dbReference type="GO" id="GO:0005634">
    <property type="term" value="C:nucleus"/>
    <property type="evidence" value="ECO:0007669"/>
    <property type="project" value="UniProtKB-SubCell"/>
</dbReference>
<keyword evidence="7" id="KW-0072">Autophagy</keyword>
<feature type="compositionally biased region" description="Low complexity" evidence="17">
    <location>
        <begin position="84"/>
        <end position="94"/>
    </location>
</feature>
<evidence type="ECO:0000256" key="14">
    <source>
        <dbReference type="ARBA" id="ARBA00053494"/>
    </source>
</evidence>
<comment type="function">
    <text evidence="14">Involved in autophagy. Regulates early events but also late events of autophagosome formation through direct interaction with Atg16L1. Required for the formation of the autophagosome-like double-membrane structure that surrounds the Salmonella-containing vacuole (SCV) during S.typhimurium infection and subsequent xenophagy. Involved in repair of DNA damage caused by ionizing radiation, which subsequently improves cell survival by decreasing apoptosis. Inhibits PTK2/FAK1 and PTK2B/PYK2 kinase activity, affecting their downstream signaling pathways. Plays a role as a modulator of TGF-beta-signaling by restricting substrate specificity of RNF111. Functions as a DNA-binding transcription factor. Is a potent regulator of the RB1 pathway through induction of RB1 expression. Plays a crucial role in muscular differentiation. Plays an indispensable role in fetal hematopoiesis and in the regulation of neuronal homeostasis.</text>
</comment>
<dbReference type="FunFam" id="3.10.20.90:FF:000049">
    <property type="entry name" value="RB1-inducible coiled-coil protein 1 isoform X1"/>
    <property type="match status" value="1"/>
</dbReference>
<gene>
    <name evidence="18" type="ORF">FKW44_020132</name>
</gene>
<keyword evidence="9" id="KW-0175">Coiled coil</keyword>
<feature type="non-terminal residue" evidence="18">
    <location>
        <position position="209"/>
    </location>
</feature>
<evidence type="ECO:0000256" key="12">
    <source>
        <dbReference type="ARBA" id="ARBA00023242"/>
    </source>
</evidence>
<dbReference type="AlphaFoldDB" id="A0A7T8JXW6"/>
<keyword evidence="13" id="KW-0131">Cell cycle</keyword>
<comment type="subcellular location">
    <subcellularLocation>
        <location evidence="4">Cytoplasm</location>
        <location evidence="4">Cytosol</location>
    </subcellularLocation>
    <subcellularLocation>
        <location evidence="3">Lysosome</location>
    </subcellularLocation>
    <subcellularLocation>
        <location evidence="1">Nucleus</location>
    </subcellularLocation>
    <subcellularLocation>
        <location evidence="2">Preautophagosomal structure</location>
    </subcellularLocation>
</comment>
<keyword evidence="10" id="KW-0804">Transcription</keyword>
<dbReference type="CDD" id="cd17060">
    <property type="entry name" value="Ubl_RB1CC1"/>
    <property type="match status" value="1"/>
</dbReference>
<evidence type="ECO:0000256" key="11">
    <source>
        <dbReference type="ARBA" id="ARBA00023228"/>
    </source>
</evidence>
<evidence type="ECO:0000256" key="15">
    <source>
        <dbReference type="ARBA" id="ARBA00069790"/>
    </source>
</evidence>
<dbReference type="GO" id="GO:0034045">
    <property type="term" value="C:phagophore assembly site membrane"/>
    <property type="evidence" value="ECO:0007669"/>
    <property type="project" value="TreeGrafter"/>
</dbReference>
<keyword evidence="19" id="KW-1185">Reference proteome</keyword>
<dbReference type="GO" id="GO:0005829">
    <property type="term" value="C:cytosol"/>
    <property type="evidence" value="ECO:0007669"/>
    <property type="project" value="UniProtKB-SubCell"/>
</dbReference>
<evidence type="ECO:0000313" key="18">
    <source>
        <dbReference type="EMBL" id="QQP39297.1"/>
    </source>
</evidence>
<dbReference type="PANTHER" id="PTHR13222:SF1">
    <property type="entry name" value="RB1-INDUCIBLE COILED-COIL PROTEIN 1"/>
    <property type="match status" value="1"/>
</dbReference>
<dbReference type="GO" id="GO:0000422">
    <property type="term" value="P:autophagy of mitochondrion"/>
    <property type="evidence" value="ECO:0007669"/>
    <property type="project" value="TreeGrafter"/>
</dbReference>
<keyword evidence="11" id="KW-0458">Lysosome</keyword>
<evidence type="ECO:0000256" key="6">
    <source>
        <dbReference type="ARBA" id="ARBA00022553"/>
    </source>
</evidence>
<dbReference type="InterPro" id="IPR040040">
    <property type="entry name" value="ATG11"/>
</dbReference>
<dbReference type="GO" id="GO:0034727">
    <property type="term" value="P:piecemeal microautophagy of the nucleus"/>
    <property type="evidence" value="ECO:0007669"/>
    <property type="project" value="TreeGrafter"/>
</dbReference>
<dbReference type="Proteomes" id="UP000595437">
    <property type="component" value="Chromosome 14"/>
</dbReference>
<evidence type="ECO:0000256" key="5">
    <source>
        <dbReference type="ARBA" id="ARBA00022490"/>
    </source>
</evidence>
<feature type="region of interest" description="Disordered" evidence="17">
    <location>
        <begin position="82"/>
        <end position="102"/>
    </location>
</feature>
<dbReference type="GO" id="GO:1990316">
    <property type="term" value="C:Atg1/ULK1 kinase complex"/>
    <property type="evidence" value="ECO:0007669"/>
    <property type="project" value="TreeGrafter"/>
</dbReference>
<organism evidence="18 19">
    <name type="scientific">Caligus rogercresseyi</name>
    <name type="common">Sea louse</name>
    <dbReference type="NCBI Taxonomy" id="217165"/>
    <lineage>
        <taxon>Eukaryota</taxon>
        <taxon>Metazoa</taxon>
        <taxon>Ecdysozoa</taxon>
        <taxon>Arthropoda</taxon>
        <taxon>Crustacea</taxon>
        <taxon>Multicrustacea</taxon>
        <taxon>Hexanauplia</taxon>
        <taxon>Copepoda</taxon>
        <taxon>Siphonostomatoida</taxon>
        <taxon>Caligidae</taxon>
        <taxon>Caligus</taxon>
    </lineage>
</organism>
<dbReference type="EMBL" id="CP045903">
    <property type="protein sequence ID" value="QQP39297.1"/>
    <property type="molecule type" value="Genomic_DNA"/>
</dbReference>
<reference evidence="19" key="1">
    <citation type="submission" date="2021-01" db="EMBL/GenBank/DDBJ databases">
        <title>Caligus Genome Assembly.</title>
        <authorList>
            <person name="Gallardo-Escarate C."/>
        </authorList>
    </citation>
    <scope>NUCLEOTIDE SEQUENCE [LARGE SCALE GENOMIC DNA]</scope>
</reference>
<evidence type="ECO:0000256" key="10">
    <source>
        <dbReference type="ARBA" id="ARBA00023163"/>
    </source>
</evidence>